<evidence type="ECO:0000256" key="2">
    <source>
        <dbReference type="ARBA" id="ARBA00022729"/>
    </source>
</evidence>
<dbReference type="InterPro" id="IPR037045">
    <property type="entry name" value="S8pro/Inhibitor_I9_sf"/>
</dbReference>
<dbReference type="SUPFAM" id="SSF52743">
    <property type="entry name" value="Subtilisin-like"/>
    <property type="match status" value="1"/>
</dbReference>
<keyword evidence="6" id="KW-1185">Reference proteome</keyword>
<reference evidence="6" key="2">
    <citation type="journal article" date="2017" name="Nat. Plants">
        <title>The Aegilops tauschii genome reveals multiple impacts of transposons.</title>
        <authorList>
            <person name="Zhao G."/>
            <person name="Zou C."/>
            <person name="Li K."/>
            <person name="Wang K."/>
            <person name="Li T."/>
            <person name="Gao L."/>
            <person name="Zhang X."/>
            <person name="Wang H."/>
            <person name="Yang Z."/>
            <person name="Liu X."/>
            <person name="Jiang W."/>
            <person name="Mao L."/>
            <person name="Kong X."/>
            <person name="Jiao Y."/>
            <person name="Jia J."/>
        </authorList>
    </citation>
    <scope>NUCLEOTIDE SEQUENCE [LARGE SCALE GENOMIC DNA]</scope>
    <source>
        <strain evidence="6">cv. AL8/78</strain>
    </source>
</reference>
<reference evidence="6" key="1">
    <citation type="journal article" date="2014" name="Science">
        <title>Ancient hybridizations among the ancestral genomes of bread wheat.</title>
        <authorList>
            <consortium name="International Wheat Genome Sequencing Consortium,"/>
            <person name="Marcussen T."/>
            <person name="Sandve S.R."/>
            <person name="Heier L."/>
            <person name="Spannagl M."/>
            <person name="Pfeifer M."/>
            <person name="Jakobsen K.S."/>
            <person name="Wulff B.B."/>
            <person name="Steuernagel B."/>
            <person name="Mayer K.F."/>
            <person name="Olsen O.A."/>
        </authorList>
    </citation>
    <scope>NUCLEOTIDE SEQUENCE [LARGE SCALE GENOMIC DNA]</scope>
    <source>
        <strain evidence="6">cv. AL8/78</strain>
    </source>
</reference>
<feature type="region of interest" description="Disordered" evidence="3">
    <location>
        <begin position="1"/>
        <end position="37"/>
    </location>
</feature>
<feature type="compositionally biased region" description="Low complexity" evidence="3">
    <location>
        <begin position="13"/>
        <end position="29"/>
    </location>
</feature>
<reference evidence="5" key="3">
    <citation type="journal article" date="2017" name="Nature">
        <title>Genome sequence of the progenitor of the wheat D genome Aegilops tauschii.</title>
        <authorList>
            <person name="Luo M.C."/>
            <person name="Gu Y.Q."/>
            <person name="Puiu D."/>
            <person name="Wang H."/>
            <person name="Twardziok S.O."/>
            <person name="Deal K.R."/>
            <person name="Huo N."/>
            <person name="Zhu T."/>
            <person name="Wang L."/>
            <person name="Wang Y."/>
            <person name="McGuire P.E."/>
            <person name="Liu S."/>
            <person name="Long H."/>
            <person name="Ramasamy R.K."/>
            <person name="Rodriguez J.C."/>
            <person name="Van S.L."/>
            <person name="Yuan L."/>
            <person name="Wang Z."/>
            <person name="Xia Z."/>
            <person name="Xiao L."/>
            <person name="Anderson O.D."/>
            <person name="Ouyang S."/>
            <person name="Liang Y."/>
            <person name="Zimin A.V."/>
            <person name="Pertea G."/>
            <person name="Qi P."/>
            <person name="Bennetzen J.L."/>
            <person name="Dai X."/>
            <person name="Dawson M.W."/>
            <person name="Muller H.G."/>
            <person name="Kugler K."/>
            <person name="Rivarola-Duarte L."/>
            <person name="Spannagl M."/>
            <person name="Mayer K.F.X."/>
            <person name="Lu F.H."/>
            <person name="Bevan M.W."/>
            <person name="Leroy P."/>
            <person name="Li P."/>
            <person name="You F.M."/>
            <person name="Sun Q."/>
            <person name="Liu Z."/>
            <person name="Lyons E."/>
            <person name="Wicker T."/>
            <person name="Salzberg S.L."/>
            <person name="Devos K.M."/>
            <person name="Dvorak J."/>
        </authorList>
    </citation>
    <scope>NUCLEOTIDE SEQUENCE [LARGE SCALE GENOMIC DNA]</scope>
    <source>
        <strain evidence="5">cv. AL8/78</strain>
    </source>
</reference>
<evidence type="ECO:0000313" key="5">
    <source>
        <dbReference type="EnsemblPlants" id="AET5Gv20601400.6"/>
    </source>
</evidence>
<dbReference type="Gene3D" id="3.30.70.80">
    <property type="entry name" value="Peptidase S8 propeptide/proteinase inhibitor I9"/>
    <property type="match status" value="1"/>
</dbReference>
<protein>
    <recommendedName>
        <fullName evidence="4">Inhibitor I9 domain-containing protein</fullName>
    </recommendedName>
</protein>
<proteinExistence type="inferred from homology"/>
<dbReference type="Proteomes" id="UP000015105">
    <property type="component" value="Chromosome 5D"/>
</dbReference>
<dbReference type="InterPro" id="IPR036852">
    <property type="entry name" value="Peptidase_S8/S53_dom_sf"/>
</dbReference>
<reference evidence="5" key="5">
    <citation type="journal article" date="2021" name="G3 (Bethesda)">
        <title>Aegilops tauschii genome assembly Aet v5.0 features greater sequence contiguity and improved annotation.</title>
        <authorList>
            <person name="Wang L."/>
            <person name="Zhu T."/>
            <person name="Rodriguez J.C."/>
            <person name="Deal K.R."/>
            <person name="Dubcovsky J."/>
            <person name="McGuire P.E."/>
            <person name="Lux T."/>
            <person name="Spannagl M."/>
            <person name="Mayer K.F.X."/>
            <person name="Baldrich P."/>
            <person name="Meyers B.C."/>
            <person name="Huo N."/>
            <person name="Gu Y.Q."/>
            <person name="Zhou H."/>
            <person name="Devos K.M."/>
            <person name="Bennetzen J.L."/>
            <person name="Unver T."/>
            <person name="Budak H."/>
            <person name="Gulick P.J."/>
            <person name="Galiba G."/>
            <person name="Kalapos B."/>
            <person name="Nelson D.R."/>
            <person name="Li P."/>
            <person name="You F.M."/>
            <person name="Luo M.C."/>
            <person name="Dvorak J."/>
        </authorList>
    </citation>
    <scope>NUCLEOTIDE SEQUENCE [LARGE SCALE GENOMIC DNA]</scope>
    <source>
        <strain evidence="5">cv. AL8/78</strain>
    </source>
</reference>
<dbReference type="InterPro" id="IPR010259">
    <property type="entry name" value="S8pro/Inhibitor_I9"/>
</dbReference>
<dbReference type="GO" id="GO:0006508">
    <property type="term" value="P:proteolysis"/>
    <property type="evidence" value="ECO:0007669"/>
    <property type="project" value="InterPro"/>
</dbReference>
<dbReference type="AlphaFoldDB" id="A0A453L2A0"/>
<dbReference type="Pfam" id="PF05922">
    <property type="entry name" value="Inhibitor_I9"/>
    <property type="match status" value="1"/>
</dbReference>
<dbReference type="Gramene" id="AET5Gv20601400.6">
    <property type="protein sequence ID" value="AET5Gv20601400.6"/>
    <property type="gene ID" value="AET5Gv20601400"/>
</dbReference>
<reference evidence="5" key="4">
    <citation type="submission" date="2019-03" db="UniProtKB">
        <authorList>
            <consortium name="EnsemblPlants"/>
        </authorList>
    </citation>
    <scope>IDENTIFICATION</scope>
</reference>
<evidence type="ECO:0000256" key="3">
    <source>
        <dbReference type="SAM" id="MobiDB-lite"/>
    </source>
</evidence>
<sequence length="178" mass="19917">MLCTSDSTRMAGRAPRWPPTRNAPRTPTTSSWAPSWEGEEKAQDAIFYSYTRYINGFAATLEEEDAMQISKHPSVISVFPNRGHKLHTTRSWEFLGMEKDGRVRPNSIWAKARYGEGVIIGNLDTGVWPEAGSFSDDGMGPVPARWRGVCHDQSSSDDAQVRCNRKLIGAQYFNKGYA</sequence>
<dbReference type="GO" id="GO:0004252">
    <property type="term" value="F:serine-type endopeptidase activity"/>
    <property type="evidence" value="ECO:0007669"/>
    <property type="project" value="InterPro"/>
</dbReference>
<dbReference type="Gene3D" id="3.40.50.200">
    <property type="entry name" value="Peptidase S8/S53 domain"/>
    <property type="match status" value="1"/>
</dbReference>
<evidence type="ECO:0000259" key="4">
    <source>
        <dbReference type="Pfam" id="PF05922"/>
    </source>
</evidence>
<dbReference type="InterPro" id="IPR045051">
    <property type="entry name" value="SBT"/>
</dbReference>
<feature type="domain" description="Inhibitor I9" evidence="4">
    <location>
        <begin position="37"/>
        <end position="87"/>
    </location>
</feature>
<evidence type="ECO:0000313" key="6">
    <source>
        <dbReference type="Proteomes" id="UP000015105"/>
    </source>
</evidence>
<dbReference type="PANTHER" id="PTHR10795">
    <property type="entry name" value="PROPROTEIN CONVERTASE SUBTILISIN/KEXIN"/>
    <property type="match status" value="1"/>
</dbReference>
<dbReference type="EnsemblPlants" id="AET5Gv20601400.6">
    <property type="protein sequence ID" value="AET5Gv20601400.6"/>
    <property type="gene ID" value="AET5Gv20601400"/>
</dbReference>
<name>A0A453L2A0_AEGTS</name>
<keyword evidence="2" id="KW-0732">Signal</keyword>
<accession>A0A453L2A0</accession>
<organism evidence="5 6">
    <name type="scientific">Aegilops tauschii subsp. strangulata</name>
    <name type="common">Goatgrass</name>
    <dbReference type="NCBI Taxonomy" id="200361"/>
    <lineage>
        <taxon>Eukaryota</taxon>
        <taxon>Viridiplantae</taxon>
        <taxon>Streptophyta</taxon>
        <taxon>Embryophyta</taxon>
        <taxon>Tracheophyta</taxon>
        <taxon>Spermatophyta</taxon>
        <taxon>Magnoliopsida</taxon>
        <taxon>Liliopsida</taxon>
        <taxon>Poales</taxon>
        <taxon>Poaceae</taxon>
        <taxon>BOP clade</taxon>
        <taxon>Pooideae</taxon>
        <taxon>Triticodae</taxon>
        <taxon>Triticeae</taxon>
        <taxon>Triticinae</taxon>
        <taxon>Aegilops</taxon>
    </lineage>
</organism>
<evidence type="ECO:0000256" key="1">
    <source>
        <dbReference type="ARBA" id="ARBA00011073"/>
    </source>
</evidence>
<comment type="similarity">
    <text evidence="1">Belongs to the peptidase S8 family.</text>
</comment>